<keyword evidence="4" id="KW-1185">Reference proteome</keyword>
<feature type="region of interest" description="Disordered" evidence="1">
    <location>
        <begin position="126"/>
        <end position="151"/>
    </location>
</feature>
<name>A0ABW2LB87_9BACT</name>
<protein>
    <submittedName>
        <fullName evidence="3">Uncharacterized protein</fullName>
    </submittedName>
</protein>
<reference evidence="4" key="1">
    <citation type="journal article" date="2019" name="Int. J. Syst. Evol. Microbiol.">
        <title>The Global Catalogue of Microorganisms (GCM) 10K type strain sequencing project: providing services to taxonomists for standard genome sequencing and annotation.</title>
        <authorList>
            <consortium name="The Broad Institute Genomics Platform"/>
            <consortium name="The Broad Institute Genome Sequencing Center for Infectious Disease"/>
            <person name="Wu L."/>
            <person name="Ma J."/>
        </authorList>
    </citation>
    <scope>NUCLEOTIDE SEQUENCE [LARGE SCALE GENOMIC DNA]</scope>
    <source>
        <strain evidence="4">CGMCC 4.1467</strain>
    </source>
</reference>
<sequence length="151" mass="16483">MKPDFCARVRPMGFAGVVVMSLLSTSCFYVWQEPVRYGSAGSGAQQQAPVPGTLDELKAQREQEELEKAKPPVTSSKPAEKPKTQSAPAPAPAAPRQEATSVPVARKVPGREGFVFSPYNNKMIDVKGFPKGTKVRDPQYDASENKFFRVP</sequence>
<accession>A0ABW2LB87</accession>
<keyword evidence="2" id="KW-1133">Transmembrane helix</keyword>
<dbReference type="EMBL" id="JBHTBS010000007">
    <property type="protein sequence ID" value="MFC7338430.1"/>
    <property type="molecule type" value="Genomic_DNA"/>
</dbReference>
<evidence type="ECO:0000313" key="3">
    <source>
        <dbReference type="EMBL" id="MFC7338430.1"/>
    </source>
</evidence>
<dbReference type="PROSITE" id="PS51257">
    <property type="entry name" value="PROKAR_LIPOPROTEIN"/>
    <property type="match status" value="1"/>
</dbReference>
<feature type="transmembrane region" description="Helical" evidence="2">
    <location>
        <begin position="12"/>
        <end position="31"/>
    </location>
</feature>
<organism evidence="3 4">
    <name type="scientific">Haloferula chungangensis</name>
    <dbReference type="NCBI Taxonomy" id="1048331"/>
    <lineage>
        <taxon>Bacteria</taxon>
        <taxon>Pseudomonadati</taxon>
        <taxon>Verrucomicrobiota</taxon>
        <taxon>Verrucomicrobiia</taxon>
        <taxon>Verrucomicrobiales</taxon>
        <taxon>Verrucomicrobiaceae</taxon>
        <taxon>Haloferula</taxon>
    </lineage>
</organism>
<keyword evidence="2" id="KW-0812">Transmembrane</keyword>
<gene>
    <name evidence="3" type="ORF">ACFQY0_14645</name>
</gene>
<evidence type="ECO:0000256" key="2">
    <source>
        <dbReference type="SAM" id="Phobius"/>
    </source>
</evidence>
<proteinExistence type="predicted"/>
<comment type="caution">
    <text evidence="3">The sequence shown here is derived from an EMBL/GenBank/DDBJ whole genome shotgun (WGS) entry which is preliminary data.</text>
</comment>
<evidence type="ECO:0000313" key="4">
    <source>
        <dbReference type="Proteomes" id="UP001596472"/>
    </source>
</evidence>
<feature type="compositionally biased region" description="Basic and acidic residues" evidence="1">
    <location>
        <begin position="134"/>
        <end position="151"/>
    </location>
</feature>
<evidence type="ECO:0000256" key="1">
    <source>
        <dbReference type="SAM" id="MobiDB-lite"/>
    </source>
</evidence>
<feature type="compositionally biased region" description="Basic and acidic residues" evidence="1">
    <location>
        <begin position="55"/>
        <end position="70"/>
    </location>
</feature>
<dbReference type="Proteomes" id="UP001596472">
    <property type="component" value="Unassembled WGS sequence"/>
</dbReference>
<feature type="region of interest" description="Disordered" evidence="1">
    <location>
        <begin position="40"/>
        <end position="105"/>
    </location>
</feature>
<keyword evidence="2" id="KW-0472">Membrane</keyword>